<dbReference type="InterPro" id="IPR011047">
    <property type="entry name" value="Quinoprotein_ADH-like_sf"/>
</dbReference>
<dbReference type="Proteomes" id="UP000246740">
    <property type="component" value="Unassembled WGS sequence"/>
</dbReference>
<organism evidence="3 4">
    <name type="scientific">Testicularia cyperi</name>
    <dbReference type="NCBI Taxonomy" id="1882483"/>
    <lineage>
        <taxon>Eukaryota</taxon>
        <taxon>Fungi</taxon>
        <taxon>Dikarya</taxon>
        <taxon>Basidiomycota</taxon>
        <taxon>Ustilaginomycotina</taxon>
        <taxon>Ustilaginomycetes</taxon>
        <taxon>Ustilaginales</taxon>
        <taxon>Anthracoideaceae</taxon>
        <taxon>Testicularia</taxon>
    </lineage>
</organism>
<dbReference type="GO" id="GO:0030687">
    <property type="term" value="C:preribosome, large subunit precursor"/>
    <property type="evidence" value="ECO:0007669"/>
    <property type="project" value="TreeGrafter"/>
</dbReference>
<feature type="region of interest" description="Disordered" evidence="2">
    <location>
        <begin position="212"/>
        <end position="250"/>
    </location>
</feature>
<feature type="compositionally biased region" description="Acidic residues" evidence="2">
    <location>
        <begin position="548"/>
        <end position="557"/>
    </location>
</feature>
<dbReference type="SUPFAM" id="SSF50998">
    <property type="entry name" value="Quinoprotein alcohol dehydrogenase-like"/>
    <property type="match status" value="1"/>
</dbReference>
<dbReference type="InParanoid" id="A0A317XXX1"/>
<evidence type="ECO:0000313" key="3">
    <source>
        <dbReference type="EMBL" id="PWZ02199.1"/>
    </source>
</evidence>
<feature type="compositionally biased region" description="Acidic residues" evidence="2">
    <location>
        <begin position="500"/>
        <end position="522"/>
    </location>
</feature>
<evidence type="ECO:0000256" key="2">
    <source>
        <dbReference type="SAM" id="MobiDB-lite"/>
    </source>
</evidence>
<dbReference type="GO" id="GO:0042273">
    <property type="term" value="P:ribosomal large subunit biogenesis"/>
    <property type="evidence" value="ECO:0007669"/>
    <property type="project" value="InterPro"/>
</dbReference>
<sequence>MVDSAAMLEDPSSSHRIYVADSIGCLQVAQCPSLSSIPEKYAGPSIKTVVLPGFKSHSDHYVQRMAYGVLSGNTCVVALARKNATIDVVHLTNQAPPSASSSSINTPSDVKARILCTVREEHMKAGIQRFIGLAVGTHGIYSITSSGVFRFTPIAIVDSEAELGKPTTLNSLPSPLQHASFYPASDPSHFCYGGEDIPLSLWHIPTAIAEPSSATDASNAGDESFESVKTGDDLAGLNSKQRKRKRQLESRAKARELLWGEVWRAKNLPNDNLSLPRRANITCTSIIHLSSTTADDVAAASSVSMEDGPAHVGKQTAIAVGTKDGLVRIFEPGSGVRKHVQEIRVVPSGQGAVKTLCASLSPLEPKLGGTLYVGDTGSKVYSVDWKNGSVLFGYKSSGQVGSALSLAILPSAVRSGSSKGREGLVSVSSDSLVRMLTTVPSAKAVAKQGSSPEKGEVVWGKMLTTSSSSSIMAVPTAVVWDGVVPRASATNRTGGHEAASDADNDYDSNGDGDDEDDEEDEVWAGMEEVGAQAGSRKSHKNGARQDQDSDDDEDDDQDLAHNASNRPTARNGTSKKVRK</sequence>
<evidence type="ECO:0000313" key="4">
    <source>
        <dbReference type="Proteomes" id="UP000246740"/>
    </source>
</evidence>
<name>A0A317XXX1_9BASI</name>
<reference evidence="3 4" key="1">
    <citation type="journal article" date="2018" name="Mol. Biol. Evol.">
        <title>Broad Genomic Sampling Reveals a Smut Pathogenic Ancestry of the Fungal Clade Ustilaginomycotina.</title>
        <authorList>
            <person name="Kijpornyongpan T."/>
            <person name="Mondo S.J."/>
            <person name="Barry K."/>
            <person name="Sandor L."/>
            <person name="Lee J."/>
            <person name="Lipzen A."/>
            <person name="Pangilinan J."/>
            <person name="LaButti K."/>
            <person name="Hainaut M."/>
            <person name="Henrissat B."/>
            <person name="Grigoriev I.V."/>
            <person name="Spatafora J.W."/>
            <person name="Aime M.C."/>
        </authorList>
    </citation>
    <scope>NUCLEOTIDE SEQUENCE [LARGE SCALE GENOMIC DNA]</scope>
    <source>
        <strain evidence="3 4">MCA 3645</strain>
    </source>
</reference>
<dbReference type="InterPro" id="IPR037379">
    <property type="entry name" value="WDR74/Nsa1"/>
</dbReference>
<dbReference type="OrthoDB" id="18388at2759"/>
<evidence type="ECO:0000256" key="1">
    <source>
        <dbReference type="ARBA" id="ARBA00011187"/>
    </source>
</evidence>
<protein>
    <recommendedName>
        <fullName evidence="5">Ribosome biogenesis protein NSA1</fullName>
    </recommendedName>
</protein>
<dbReference type="STRING" id="1882483.A0A317XXX1"/>
<feature type="region of interest" description="Disordered" evidence="2">
    <location>
        <begin position="490"/>
        <end position="579"/>
    </location>
</feature>
<dbReference type="EMBL" id="KZ819189">
    <property type="protein sequence ID" value="PWZ02199.1"/>
    <property type="molecule type" value="Genomic_DNA"/>
</dbReference>
<dbReference type="GO" id="GO:0005730">
    <property type="term" value="C:nucleolus"/>
    <property type="evidence" value="ECO:0007669"/>
    <property type="project" value="InterPro"/>
</dbReference>
<dbReference type="AlphaFoldDB" id="A0A317XXX1"/>
<dbReference type="Gene3D" id="2.130.10.10">
    <property type="entry name" value="YVTN repeat-like/Quinoprotein amine dehydrogenase"/>
    <property type="match status" value="1"/>
</dbReference>
<dbReference type="PANTHER" id="PTHR16038">
    <property type="entry name" value="NOP SEVEN ASSOCIATED PROTEIN 1"/>
    <property type="match status" value="1"/>
</dbReference>
<gene>
    <name evidence="3" type="ORF">BCV70DRAFT_198478</name>
</gene>
<accession>A0A317XXX1</accession>
<comment type="subunit">
    <text evidence="1">Component of the pre-66S ribosomal particle.</text>
</comment>
<evidence type="ECO:0008006" key="5">
    <source>
        <dbReference type="Google" id="ProtNLM"/>
    </source>
</evidence>
<dbReference type="InterPro" id="IPR015943">
    <property type="entry name" value="WD40/YVTN_repeat-like_dom_sf"/>
</dbReference>
<dbReference type="PANTHER" id="PTHR16038:SF4">
    <property type="entry name" value="WD REPEAT-CONTAINING PROTEIN 74"/>
    <property type="match status" value="1"/>
</dbReference>
<keyword evidence="4" id="KW-1185">Reference proteome</keyword>
<feature type="compositionally biased region" description="Polar residues" evidence="2">
    <location>
        <begin position="562"/>
        <end position="572"/>
    </location>
</feature>
<proteinExistence type="predicted"/>